<dbReference type="InterPro" id="IPR049012">
    <property type="entry name" value="Mutator_transp_dom"/>
</dbReference>
<gene>
    <name evidence="2" type="ORF">PR048_015440</name>
</gene>
<name>A0ABQ9HHI0_9NEOP</name>
<dbReference type="EMBL" id="JARBHB010000005">
    <property type="protein sequence ID" value="KAJ8883596.1"/>
    <property type="molecule type" value="Genomic_DNA"/>
</dbReference>
<proteinExistence type="predicted"/>
<comment type="caution">
    <text evidence="2">The sequence shown here is derived from an EMBL/GenBank/DDBJ whole genome shotgun (WGS) entry which is preliminary data.</text>
</comment>
<feature type="domain" description="Mutator-like transposase" evidence="1">
    <location>
        <begin position="222"/>
        <end position="336"/>
    </location>
</feature>
<reference evidence="2 3" key="1">
    <citation type="submission" date="2023-02" db="EMBL/GenBank/DDBJ databases">
        <title>LHISI_Scaffold_Assembly.</title>
        <authorList>
            <person name="Stuart O.P."/>
            <person name="Cleave R."/>
            <person name="Magrath M.J.L."/>
            <person name="Mikheyev A.S."/>
        </authorList>
    </citation>
    <scope>NUCLEOTIDE SEQUENCE [LARGE SCALE GENOMIC DNA]</scope>
    <source>
        <strain evidence="2">Daus_M_001</strain>
        <tissue evidence="2">Leg muscle</tissue>
    </source>
</reference>
<dbReference type="Pfam" id="PF20700">
    <property type="entry name" value="Mutator"/>
    <property type="match status" value="2"/>
</dbReference>
<keyword evidence="3" id="KW-1185">Reference proteome</keyword>
<evidence type="ECO:0000313" key="3">
    <source>
        <dbReference type="Proteomes" id="UP001159363"/>
    </source>
</evidence>
<feature type="domain" description="Mutator-like transposase" evidence="1">
    <location>
        <begin position="13"/>
        <end position="202"/>
    </location>
</feature>
<sequence length="358" mass="40659">MSENRDNKDTYMPINETAVHSILATGGGYFQLREFSAGVDMHCMSNKTFLKHMNKVSEVIDDAALESMLDAAKEEKSIAIRDGNVDSDGAPMCTVVADGAWCKLSYKTNYGSLSGVYLLQNLLYFFMYRFCFQASIVGSKTGKVNRYCSICASCQNTKQTPPSHVCFLDWKKSATSMEADIITDGFLQNEKLLGLKFNKLIGEILTVCKMVDYVKATNFILMFIGDGDSCVHRKLLETMPYGPNLMVEKVEYKNHVLRNYFHKLTDLTKNTKFPVISRNILKQQIPRFRTAVDKAIKYRDLRNEPLNTRICMLKAGVENSPLHIFGDHEHCDVYFCNGNKEGEINHVPSSNYVIYRKK</sequence>
<accession>A0ABQ9HHI0</accession>
<evidence type="ECO:0000259" key="1">
    <source>
        <dbReference type="Pfam" id="PF20700"/>
    </source>
</evidence>
<dbReference type="Proteomes" id="UP001159363">
    <property type="component" value="Chromosome 4"/>
</dbReference>
<protein>
    <recommendedName>
        <fullName evidence="1">Mutator-like transposase domain-containing protein</fullName>
    </recommendedName>
</protein>
<evidence type="ECO:0000313" key="2">
    <source>
        <dbReference type="EMBL" id="KAJ8883596.1"/>
    </source>
</evidence>
<organism evidence="2 3">
    <name type="scientific">Dryococelus australis</name>
    <dbReference type="NCBI Taxonomy" id="614101"/>
    <lineage>
        <taxon>Eukaryota</taxon>
        <taxon>Metazoa</taxon>
        <taxon>Ecdysozoa</taxon>
        <taxon>Arthropoda</taxon>
        <taxon>Hexapoda</taxon>
        <taxon>Insecta</taxon>
        <taxon>Pterygota</taxon>
        <taxon>Neoptera</taxon>
        <taxon>Polyneoptera</taxon>
        <taxon>Phasmatodea</taxon>
        <taxon>Verophasmatodea</taxon>
        <taxon>Anareolatae</taxon>
        <taxon>Phasmatidae</taxon>
        <taxon>Eurycanthinae</taxon>
        <taxon>Dryococelus</taxon>
    </lineage>
</organism>